<dbReference type="InParanoid" id="A0A251SDM8"/>
<evidence type="ECO:0000313" key="4">
    <source>
        <dbReference type="Proteomes" id="UP000215914"/>
    </source>
</evidence>
<evidence type="ECO:0000256" key="2">
    <source>
        <dbReference type="SAM" id="SignalP"/>
    </source>
</evidence>
<dbReference type="AlphaFoldDB" id="A0A251SDM8"/>
<feature type="signal peptide" evidence="2">
    <location>
        <begin position="1"/>
        <end position="36"/>
    </location>
</feature>
<name>A0A251SDM8_HELAN</name>
<reference evidence="4" key="1">
    <citation type="journal article" date="2017" name="Nature">
        <title>The sunflower genome provides insights into oil metabolism, flowering and Asterid evolution.</title>
        <authorList>
            <person name="Badouin H."/>
            <person name="Gouzy J."/>
            <person name="Grassa C.J."/>
            <person name="Murat F."/>
            <person name="Staton S.E."/>
            <person name="Cottret L."/>
            <person name="Lelandais-Briere C."/>
            <person name="Owens G.L."/>
            <person name="Carrere S."/>
            <person name="Mayjonade B."/>
            <person name="Legrand L."/>
            <person name="Gill N."/>
            <person name="Kane N.C."/>
            <person name="Bowers J.E."/>
            <person name="Hubner S."/>
            <person name="Bellec A."/>
            <person name="Berard A."/>
            <person name="Berges H."/>
            <person name="Blanchet N."/>
            <person name="Boniface M.C."/>
            <person name="Brunel D."/>
            <person name="Catrice O."/>
            <person name="Chaidir N."/>
            <person name="Claudel C."/>
            <person name="Donnadieu C."/>
            <person name="Faraut T."/>
            <person name="Fievet G."/>
            <person name="Helmstetter N."/>
            <person name="King M."/>
            <person name="Knapp S.J."/>
            <person name="Lai Z."/>
            <person name="Le Paslier M.C."/>
            <person name="Lippi Y."/>
            <person name="Lorenzon L."/>
            <person name="Mandel J.R."/>
            <person name="Marage G."/>
            <person name="Marchand G."/>
            <person name="Marquand E."/>
            <person name="Bret-Mestries E."/>
            <person name="Morien E."/>
            <person name="Nambeesan S."/>
            <person name="Nguyen T."/>
            <person name="Pegot-Espagnet P."/>
            <person name="Pouilly N."/>
            <person name="Raftis F."/>
            <person name="Sallet E."/>
            <person name="Schiex T."/>
            <person name="Thomas J."/>
            <person name="Vandecasteele C."/>
            <person name="Vares D."/>
            <person name="Vear F."/>
            <person name="Vautrin S."/>
            <person name="Crespi M."/>
            <person name="Mangin B."/>
            <person name="Burke J.M."/>
            <person name="Salse J."/>
            <person name="Munos S."/>
            <person name="Vincourt P."/>
            <person name="Rieseberg L.H."/>
            <person name="Langlade N.B."/>
        </authorList>
    </citation>
    <scope>NUCLEOTIDE SEQUENCE [LARGE SCALE GENOMIC DNA]</scope>
    <source>
        <strain evidence="4">cv. SF193</strain>
    </source>
</reference>
<accession>A0A251SDM8</accession>
<dbReference type="Proteomes" id="UP000215914">
    <property type="component" value="Chromosome 15"/>
</dbReference>
<protein>
    <submittedName>
        <fullName evidence="3">Uncharacterized protein</fullName>
    </submittedName>
</protein>
<keyword evidence="4" id="KW-1185">Reference proteome</keyword>
<feature type="compositionally biased region" description="Low complexity" evidence="1">
    <location>
        <begin position="42"/>
        <end position="58"/>
    </location>
</feature>
<sequence>MSKVVHWLIAARINLKSHRLRVLFLIRLFPLSLILSNQNTQPSSPLSSHSSTIITTTHPPSPLSDLQSPELSSHAAAAPSAFPQSLSSAFR</sequence>
<feature type="chain" id="PRO_5013259166" evidence="2">
    <location>
        <begin position="37"/>
        <end position="91"/>
    </location>
</feature>
<organism evidence="3 4">
    <name type="scientific">Helianthus annuus</name>
    <name type="common">Common sunflower</name>
    <dbReference type="NCBI Taxonomy" id="4232"/>
    <lineage>
        <taxon>Eukaryota</taxon>
        <taxon>Viridiplantae</taxon>
        <taxon>Streptophyta</taxon>
        <taxon>Embryophyta</taxon>
        <taxon>Tracheophyta</taxon>
        <taxon>Spermatophyta</taxon>
        <taxon>Magnoliopsida</taxon>
        <taxon>eudicotyledons</taxon>
        <taxon>Gunneridae</taxon>
        <taxon>Pentapetalae</taxon>
        <taxon>asterids</taxon>
        <taxon>campanulids</taxon>
        <taxon>Asterales</taxon>
        <taxon>Asteraceae</taxon>
        <taxon>Asteroideae</taxon>
        <taxon>Heliantheae alliance</taxon>
        <taxon>Heliantheae</taxon>
        <taxon>Helianthus</taxon>
    </lineage>
</organism>
<gene>
    <name evidence="3" type="ORF">HannXRQ_Chr15g0496511</name>
</gene>
<feature type="region of interest" description="Disordered" evidence="1">
    <location>
        <begin position="38"/>
        <end position="91"/>
    </location>
</feature>
<evidence type="ECO:0000313" key="3">
    <source>
        <dbReference type="EMBL" id="OTF96651.1"/>
    </source>
</evidence>
<keyword evidence="2" id="KW-0732">Signal</keyword>
<proteinExistence type="predicted"/>
<dbReference type="EMBL" id="CM007904">
    <property type="protein sequence ID" value="OTF96651.1"/>
    <property type="molecule type" value="Genomic_DNA"/>
</dbReference>
<feature type="compositionally biased region" description="Low complexity" evidence="1">
    <location>
        <begin position="71"/>
        <end position="91"/>
    </location>
</feature>
<evidence type="ECO:0000256" key="1">
    <source>
        <dbReference type="SAM" id="MobiDB-lite"/>
    </source>
</evidence>